<dbReference type="KEGG" id="ffu:CLAFUR5_02555"/>
<dbReference type="GeneID" id="71982433"/>
<feature type="region of interest" description="Disordered" evidence="1">
    <location>
        <begin position="1"/>
        <end position="180"/>
    </location>
</feature>
<gene>
    <name evidence="2" type="ORF">CLAFUR5_02555</name>
</gene>
<dbReference type="EMBL" id="CP090164">
    <property type="protein sequence ID" value="UJO13360.1"/>
    <property type="molecule type" value="Genomic_DNA"/>
</dbReference>
<keyword evidence="3" id="KW-1185">Reference proteome</keyword>
<feature type="compositionally biased region" description="Polar residues" evidence="1">
    <location>
        <begin position="82"/>
        <end position="109"/>
    </location>
</feature>
<protein>
    <submittedName>
        <fullName evidence="2">Uncharacterized protein</fullName>
    </submittedName>
</protein>
<feature type="compositionally biased region" description="Polar residues" evidence="1">
    <location>
        <begin position="117"/>
        <end position="133"/>
    </location>
</feature>
<feature type="compositionally biased region" description="Basic and acidic residues" evidence="1">
    <location>
        <begin position="145"/>
        <end position="158"/>
    </location>
</feature>
<reference evidence="2" key="1">
    <citation type="submission" date="2021-12" db="EMBL/GenBank/DDBJ databases">
        <authorList>
            <person name="Zaccaron A."/>
            <person name="Stergiopoulos I."/>
        </authorList>
    </citation>
    <scope>NUCLEOTIDE SEQUENCE</scope>
    <source>
        <strain evidence="2">Race5_Kim</strain>
    </source>
</reference>
<dbReference type="AlphaFoldDB" id="A0A9Q8L9P2"/>
<evidence type="ECO:0000313" key="3">
    <source>
        <dbReference type="Proteomes" id="UP000756132"/>
    </source>
</evidence>
<dbReference type="RefSeq" id="XP_047757726.1">
    <property type="nucleotide sequence ID" value="XM_047901703.1"/>
</dbReference>
<name>A0A9Q8L9P2_PASFU</name>
<evidence type="ECO:0000313" key="2">
    <source>
        <dbReference type="EMBL" id="UJO13360.1"/>
    </source>
</evidence>
<sequence length="202" mass="22403">MIDREHNTPSFPNAQDYYYPNHNERSDRSSLPSGEGNRGGRRPHAFDPEDSFPSGQQKDNGPYDQDFFYNEENLHSEDQGPTMPSSNDQKNTHSQGRTTPASSNHQITGPNPRISRLTPSQSKDSPHSAQNGNDFYDPNFFPGKDAQDVRDDVFDNKRPSGLSRGRINMGSGNGGDESFVGGMDRGLGEFLDFAKDMVSSVI</sequence>
<evidence type="ECO:0000256" key="1">
    <source>
        <dbReference type="SAM" id="MobiDB-lite"/>
    </source>
</evidence>
<accession>A0A9Q8L9P2</accession>
<reference evidence="2" key="2">
    <citation type="journal article" date="2022" name="Microb. Genom.">
        <title>A chromosome-scale genome assembly of the tomato pathogen Cladosporium fulvum reveals a compartmentalized genome architecture and the presence of a dispensable chromosome.</title>
        <authorList>
            <person name="Zaccaron A.Z."/>
            <person name="Chen L.H."/>
            <person name="Samaras A."/>
            <person name="Stergiopoulos I."/>
        </authorList>
    </citation>
    <scope>NUCLEOTIDE SEQUENCE</scope>
    <source>
        <strain evidence="2">Race5_Kim</strain>
    </source>
</reference>
<proteinExistence type="predicted"/>
<organism evidence="2 3">
    <name type="scientific">Passalora fulva</name>
    <name type="common">Tomato leaf mold</name>
    <name type="synonym">Cladosporium fulvum</name>
    <dbReference type="NCBI Taxonomy" id="5499"/>
    <lineage>
        <taxon>Eukaryota</taxon>
        <taxon>Fungi</taxon>
        <taxon>Dikarya</taxon>
        <taxon>Ascomycota</taxon>
        <taxon>Pezizomycotina</taxon>
        <taxon>Dothideomycetes</taxon>
        <taxon>Dothideomycetidae</taxon>
        <taxon>Mycosphaerellales</taxon>
        <taxon>Mycosphaerellaceae</taxon>
        <taxon>Fulvia</taxon>
    </lineage>
</organism>
<dbReference type="Proteomes" id="UP000756132">
    <property type="component" value="Chromosome 2"/>
</dbReference>